<dbReference type="AlphaFoldDB" id="A0A6P8IKU5"/>
<feature type="transmembrane region" description="Helical" evidence="2">
    <location>
        <begin position="138"/>
        <end position="160"/>
    </location>
</feature>
<dbReference type="InParanoid" id="A0A6P8IKU5"/>
<evidence type="ECO:0000256" key="2">
    <source>
        <dbReference type="SAM" id="Phobius"/>
    </source>
</evidence>
<feature type="signal peptide" evidence="3">
    <location>
        <begin position="1"/>
        <end position="26"/>
    </location>
</feature>
<evidence type="ECO:0000313" key="5">
    <source>
        <dbReference type="RefSeq" id="XP_031567586.1"/>
    </source>
</evidence>
<evidence type="ECO:0000313" key="4">
    <source>
        <dbReference type="Proteomes" id="UP000515163"/>
    </source>
</evidence>
<gene>
    <name evidence="5" type="primary">LOC116302437</name>
</gene>
<keyword evidence="2" id="KW-1133">Transmembrane helix</keyword>
<dbReference type="GeneID" id="116302437"/>
<reference evidence="5" key="1">
    <citation type="submission" date="2025-08" db="UniProtKB">
        <authorList>
            <consortium name="RefSeq"/>
        </authorList>
    </citation>
    <scope>IDENTIFICATION</scope>
    <source>
        <tissue evidence="5">Tentacle</tissue>
    </source>
</reference>
<sequence length="231" mass="25581">MDHLKPKLLLIVMSVISSELFTVLNGSPSPQVKCKAAEREFFDDVAMTRHNCSVCFAREGSMFWTKCVSVCKCYKAVITRTTPRVSRVPPTVSMSTEDTAPPGTITLTTTPTKQATLVPTNIVVEYQERKEGFNFSAILIPVSMALMVVFLLGLAIFCLCRRNRRRRSTTQERVHKGCFERIVKVSIPETGQGETSYTEDQGHVRSKEPNHVTGRAPTFPPSSGCDAGMMG</sequence>
<evidence type="ECO:0000256" key="1">
    <source>
        <dbReference type="SAM" id="MobiDB-lite"/>
    </source>
</evidence>
<dbReference type="KEGG" id="aten:116302437"/>
<dbReference type="RefSeq" id="XP_031567586.1">
    <property type="nucleotide sequence ID" value="XM_031711726.1"/>
</dbReference>
<keyword evidence="3" id="KW-0732">Signal</keyword>
<feature type="compositionally biased region" description="Basic and acidic residues" evidence="1">
    <location>
        <begin position="200"/>
        <end position="210"/>
    </location>
</feature>
<dbReference type="Proteomes" id="UP000515163">
    <property type="component" value="Unplaced"/>
</dbReference>
<feature type="region of interest" description="Disordered" evidence="1">
    <location>
        <begin position="87"/>
        <end position="106"/>
    </location>
</feature>
<protein>
    <submittedName>
        <fullName evidence="5">Uncharacterized protein LOC116302437</fullName>
    </submittedName>
</protein>
<organism evidence="4 5">
    <name type="scientific">Actinia tenebrosa</name>
    <name type="common">Australian red waratah sea anemone</name>
    <dbReference type="NCBI Taxonomy" id="6105"/>
    <lineage>
        <taxon>Eukaryota</taxon>
        <taxon>Metazoa</taxon>
        <taxon>Cnidaria</taxon>
        <taxon>Anthozoa</taxon>
        <taxon>Hexacorallia</taxon>
        <taxon>Actiniaria</taxon>
        <taxon>Actiniidae</taxon>
        <taxon>Actinia</taxon>
    </lineage>
</organism>
<keyword evidence="2" id="KW-0812">Transmembrane</keyword>
<keyword evidence="4" id="KW-1185">Reference proteome</keyword>
<name>A0A6P8IKU5_ACTTE</name>
<dbReference type="OrthoDB" id="10389081at2759"/>
<proteinExistence type="predicted"/>
<keyword evidence="2" id="KW-0472">Membrane</keyword>
<feature type="chain" id="PRO_5028146707" evidence="3">
    <location>
        <begin position="27"/>
        <end position="231"/>
    </location>
</feature>
<evidence type="ECO:0000256" key="3">
    <source>
        <dbReference type="SAM" id="SignalP"/>
    </source>
</evidence>
<accession>A0A6P8IKU5</accession>
<feature type="region of interest" description="Disordered" evidence="1">
    <location>
        <begin position="190"/>
        <end position="231"/>
    </location>
</feature>